<dbReference type="GO" id="GO:0005759">
    <property type="term" value="C:mitochondrial matrix"/>
    <property type="evidence" value="ECO:0007669"/>
    <property type="project" value="TreeGrafter"/>
</dbReference>
<keyword evidence="8" id="KW-1185">Reference proteome</keyword>
<reference evidence="7" key="3">
    <citation type="submission" date="2018-07" db="EMBL/GenBank/DDBJ databases">
        <authorList>
            <person name="Mckenzie S.K."/>
            <person name="Kronauer D.J.C."/>
        </authorList>
    </citation>
    <scope>NUCLEOTIDE SEQUENCE</scope>
    <source>
        <strain evidence="7">Clonal line C1</strain>
    </source>
</reference>
<gene>
    <name evidence="7" type="ORF">DMN91_006241</name>
    <name evidence="6" type="ORF">X777_10170</name>
</gene>
<evidence type="ECO:0000313" key="9">
    <source>
        <dbReference type="Proteomes" id="UP000279307"/>
    </source>
</evidence>
<dbReference type="Proteomes" id="UP000053097">
    <property type="component" value="Unassembled WGS sequence"/>
</dbReference>
<dbReference type="GO" id="GO:0016279">
    <property type="term" value="F:protein-lysine N-methyltransferase activity"/>
    <property type="evidence" value="ECO:0007669"/>
    <property type="project" value="TreeGrafter"/>
</dbReference>
<dbReference type="EMBL" id="KK107020">
    <property type="protein sequence ID" value="EZA62540.1"/>
    <property type="molecule type" value="Genomic_DNA"/>
</dbReference>
<keyword evidence="2 6" id="KW-0808">Transferase</keyword>
<evidence type="ECO:0000313" key="8">
    <source>
        <dbReference type="Proteomes" id="UP000053097"/>
    </source>
</evidence>
<organism evidence="6 8">
    <name type="scientific">Ooceraea biroi</name>
    <name type="common">Clonal raider ant</name>
    <name type="synonym">Cerapachys biroi</name>
    <dbReference type="NCBI Taxonomy" id="2015173"/>
    <lineage>
        <taxon>Eukaryota</taxon>
        <taxon>Metazoa</taxon>
        <taxon>Ecdysozoa</taxon>
        <taxon>Arthropoda</taxon>
        <taxon>Hexapoda</taxon>
        <taxon>Insecta</taxon>
        <taxon>Pterygota</taxon>
        <taxon>Neoptera</taxon>
        <taxon>Endopterygota</taxon>
        <taxon>Hymenoptera</taxon>
        <taxon>Apocrita</taxon>
        <taxon>Aculeata</taxon>
        <taxon>Formicoidea</taxon>
        <taxon>Formicidae</taxon>
        <taxon>Dorylinae</taxon>
        <taxon>Ooceraea</taxon>
    </lineage>
</organism>
<evidence type="ECO:0000256" key="2">
    <source>
        <dbReference type="ARBA" id="ARBA00022679"/>
    </source>
</evidence>
<evidence type="ECO:0000256" key="3">
    <source>
        <dbReference type="ARBA" id="ARBA00037932"/>
    </source>
</evidence>
<dbReference type="AlphaFoldDB" id="A0A026X2K9"/>
<proteinExistence type="inferred from homology"/>
<dbReference type="OrthoDB" id="194386at2759"/>
<dbReference type="EMBL" id="QOIP01000006">
    <property type="protein sequence ID" value="RLU21864.1"/>
    <property type="molecule type" value="Genomic_DNA"/>
</dbReference>
<protein>
    <recommendedName>
        <fullName evidence="5">ETFB lysine methyltransferase</fullName>
    </recommendedName>
    <alternativeName>
        <fullName evidence="4">Protein N-lysine methyltransferase METTL20</fullName>
    </alternativeName>
</protein>
<dbReference type="PANTHER" id="PTHR43648:SF1">
    <property type="entry name" value="ELECTRON TRANSFER FLAVOPROTEIN BETA SUBUNIT LYSINE METHYLTRANSFERASE"/>
    <property type="match status" value="1"/>
</dbReference>
<dbReference type="PANTHER" id="PTHR43648">
    <property type="entry name" value="ELECTRON TRANSFER FLAVOPROTEIN BETA SUBUNIT LYSINE METHYLTRANSFERASE"/>
    <property type="match status" value="1"/>
</dbReference>
<keyword evidence="1 6" id="KW-0489">Methyltransferase</keyword>
<sequence length="282" mass="32611">MIVRRIVCLRKLLFTRKFTQNTTEIWDSFLRNGQITSLKKFIGDHRDVVNAILRNTEITRNHLTPELKLFLLTNKCPLYHEPFIDENEKFDSLTRNVFQDPFWSIYWPGGQGLTRFILDERETILQCAMQNKRKRALRILDLGAGCGATAIATRLVTGSCKIIANDISKVACVAIAMNAILNNVDIEISWKNLLEKSPEDPYDVIFIGDLLYDEEIASTLIAWLENAHLRGTRIYLGDPGRHGLTKDLRKRMKLLRQYDLPEEVRKENHGYDTVTVWEFGRS</sequence>
<dbReference type="GO" id="GO:0032259">
    <property type="term" value="P:methylation"/>
    <property type="evidence" value="ECO:0007669"/>
    <property type="project" value="UniProtKB-KW"/>
</dbReference>
<name>A0A026X2K9_OOCBI</name>
<dbReference type="InterPro" id="IPR029063">
    <property type="entry name" value="SAM-dependent_MTases_sf"/>
</dbReference>
<reference evidence="7 9" key="2">
    <citation type="journal article" date="2018" name="Genome Res.">
        <title>The genomic architecture and molecular evolution of ant odorant receptors.</title>
        <authorList>
            <person name="McKenzie S.K."/>
            <person name="Kronauer D.J.C."/>
        </authorList>
    </citation>
    <scope>NUCLEOTIDE SEQUENCE [LARGE SCALE GENOMIC DNA]</scope>
    <source>
        <strain evidence="7">Clonal line C1</strain>
    </source>
</reference>
<dbReference type="InterPro" id="IPR019410">
    <property type="entry name" value="Methyltransf_16"/>
</dbReference>
<evidence type="ECO:0000256" key="4">
    <source>
        <dbReference type="ARBA" id="ARBA00041867"/>
    </source>
</evidence>
<evidence type="ECO:0000256" key="5">
    <source>
        <dbReference type="ARBA" id="ARBA00042266"/>
    </source>
</evidence>
<dbReference type="Pfam" id="PF10294">
    <property type="entry name" value="Methyltransf_16"/>
    <property type="match status" value="1"/>
</dbReference>
<dbReference type="CDD" id="cd02440">
    <property type="entry name" value="AdoMet_MTases"/>
    <property type="match status" value="1"/>
</dbReference>
<dbReference type="Gene3D" id="3.40.50.150">
    <property type="entry name" value="Vaccinia Virus protein VP39"/>
    <property type="match status" value="1"/>
</dbReference>
<dbReference type="SUPFAM" id="SSF53335">
    <property type="entry name" value="S-adenosyl-L-methionine-dependent methyltransferases"/>
    <property type="match status" value="1"/>
</dbReference>
<dbReference type="STRING" id="2015173.A0A026X2K9"/>
<comment type="similarity">
    <text evidence="3">Belongs to the methyltransferase superfamily. ETFBKMT family.</text>
</comment>
<dbReference type="OMA" id="RQENYGL"/>
<evidence type="ECO:0000313" key="6">
    <source>
        <dbReference type="EMBL" id="EZA62540.1"/>
    </source>
</evidence>
<evidence type="ECO:0000313" key="7">
    <source>
        <dbReference type="EMBL" id="RLU21864.1"/>
    </source>
</evidence>
<accession>A0A026X2K9</accession>
<dbReference type="Proteomes" id="UP000279307">
    <property type="component" value="Chromosome 6"/>
</dbReference>
<reference evidence="6 8" key="1">
    <citation type="journal article" date="2014" name="Curr. Biol.">
        <title>The genome of the clonal raider ant Cerapachys biroi.</title>
        <authorList>
            <person name="Oxley P.R."/>
            <person name="Ji L."/>
            <person name="Fetter-Pruneda I."/>
            <person name="McKenzie S.K."/>
            <person name="Li C."/>
            <person name="Hu H."/>
            <person name="Zhang G."/>
            <person name="Kronauer D.J."/>
        </authorList>
    </citation>
    <scope>NUCLEOTIDE SEQUENCE [LARGE SCALE GENOMIC DNA]</scope>
</reference>
<evidence type="ECO:0000256" key="1">
    <source>
        <dbReference type="ARBA" id="ARBA00022603"/>
    </source>
</evidence>
<dbReference type="InterPro" id="IPR050078">
    <property type="entry name" value="Ribosomal_L11_MeTrfase_PrmA"/>
</dbReference>